<proteinExistence type="predicted"/>
<gene>
    <name evidence="1" type="ORF">GP2_012_00380</name>
</gene>
<dbReference type="Proteomes" id="UP000035021">
    <property type="component" value="Unassembled WGS sequence"/>
</dbReference>
<reference evidence="1 2" key="1">
    <citation type="submission" date="2013-02" db="EMBL/GenBank/DDBJ databases">
        <title>Whole genome shotgun sequence of Gordonia paraffinivorans NBRC 108238.</title>
        <authorList>
            <person name="Isaki-Nakamura S."/>
            <person name="Hosoyama A."/>
            <person name="Tsuchikane K."/>
            <person name="Ando Y."/>
            <person name="Baba S."/>
            <person name="Ohji S."/>
            <person name="Hamada M."/>
            <person name="Tamura T."/>
            <person name="Yamazoe A."/>
            <person name="Yamazaki S."/>
            <person name="Fujita N."/>
        </authorList>
    </citation>
    <scope>NUCLEOTIDE SEQUENCE [LARGE SCALE GENOMIC DNA]</scope>
    <source>
        <strain evidence="1 2">NBRC 108238</strain>
    </source>
</reference>
<dbReference type="InterPro" id="IPR036689">
    <property type="entry name" value="ESAT-6-like_sf"/>
</dbReference>
<name>A0ABQ0IIW8_9ACTN</name>
<sequence length="128" mass="12797">MTSLNLPGAESIIGSPAAGASGGSAWSVDTAGGQASVASIKTIVSDMQAVVDRIARATDNSTASKQESAGRWVGALTETHADWNSAAIRMNNLLGDIKNALGFNFDDRDDADAAAGSAFGAPGSGTLV</sequence>
<dbReference type="RefSeq" id="WP_006899666.1">
    <property type="nucleotide sequence ID" value="NZ_BAOQ01000012.1"/>
</dbReference>
<evidence type="ECO:0000313" key="2">
    <source>
        <dbReference type="Proteomes" id="UP000035021"/>
    </source>
</evidence>
<evidence type="ECO:0008006" key="3">
    <source>
        <dbReference type="Google" id="ProtNLM"/>
    </source>
</evidence>
<keyword evidence="2" id="KW-1185">Reference proteome</keyword>
<accession>A0ABQ0IIW8</accession>
<dbReference type="SUPFAM" id="SSF140453">
    <property type="entry name" value="EsxAB dimer-like"/>
    <property type="match status" value="1"/>
</dbReference>
<protein>
    <recommendedName>
        <fullName evidence="3">WXG100 family type VII secretion target</fullName>
    </recommendedName>
</protein>
<dbReference type="EMBL" id="BAOQ01000012">
    <property type="protein sequence ID" value="GAC83432.1"/>
    <property type="molecule type" value="Genomic_DNA"/>
</dbReference>
<evidence type="ECO:0000313" key="1">
    <source>
        <dbReference type="EMBL" id="GAC83432.1"/>
    </source>
</evidence>
<comment type="caution">
    <text evidence="1">The sequence shown here is derived from an EMBL/GenBank/DDBJ whole genome shotgun (WGS) entry which is preliminary data.</text>
</comment>
<dbReference type="Gene3D" id="1.10.287.1060">
    <property type="entry name" value="ESAT-6-like"/>
    <property type="match status" value="1"/>
</dbReference>
<organism evidence="1 2">
    <name type="scientific">Gordonia paraffinivorans NBRC 108238</name>
    <dbReference type="NCBI Taxonomy" id="1223543"/>
    <lineage>
        <taxon>Bacteria</taxon>
        <taxon>Bacillati</taxon>
        <taxon>Actinomycetota</taxon>
        <taxon>Actinomycetes</taxon>
        <taxon>Mycobacteriales</taxon>
        <taxon>Gordoniaceae</taxon>
        <taxon>Gordonia</taxon>
    </lineage>
</organism>